<dbReference type="NCBIfam" id="TIGR04183">
    <property type="entry name" value="Por_Secre_tail"/>
    <property type="match status" value="1"/>
</dbReference>
<dbReference type="PANTHER" id="PTHR33607">
    <property type="entry name" value="ENDONUCLEASE-1"/>
    <property type="match status" value="1"/>
</dbReference>
<dbReference type="SUPFAM" id="SSF54060">
    <property type="entry name" value="His-Me finger endonucleases"/>
    <property type="match status" value="1"/>
</dbReference>
<dbReference type="InterPro" id="IPR026444">
    <property type="entry name" value="Secre_tail"/>
</dbReference>
<dbReference type="PANTHER" id="PTHR33607:SF2">
    <property type="entry name" value="ENDONUCLEASE-1"/>
    <property type="match status" value="1"/>
</dbReference>
<dbReference type="NCBIfam" id="NF012200">
    <property type="entry name" value="choice_anch_D"/>
    <property type="match status" value="1"/>
</dbReference>
<proteinExistence type="inferred from homology"/>
<comment type="similarity">
    <text evidence="1">Belongs to the EndA/NucM nuclease family.</text>
</comment>
<evidence type="ECO:0000259" key="5">
    <source>
        <dbReference type="Pfam" id="PF18962"/>
    </source>
</evidence>
<dbReference type="RefSeq" id="WP_378015942.1">
    <property type="nucleotide sequence ID" value="NZ_JBHSKT010000002.1"/>
</dbReference>
<feature type="signal peptide" evidence="4">
    <location>
        <begin position="1"/>
        <end position="20"/>
    </location>
</feature>
<dbReference type="InterPro" id="IPR044925">
    <property type="entry name" value="His-Me_finger_sf"/>
</dbReference>
<evidence type="ECO:0000256" key="3">
    <source>
        <dbReference type="ARBA" id="ARBA00022801"/>
    </source>
</evidence>
<dbReference type="Gene3D" id="2.60.40.10">
    <property type="entry name" value="Immunoglobulins"/>
    <property type="match status" value="2"/>
</dbReference>
<dbReference type="Pfam" id="PF04231">
    <property type="entry name" value="Endonuclease_1"/>
    <property type="match status" value="1"/>
</dbReference>
<feature type="chain" id="PRO_5045692374" evidence="4">
    <location>
        <begin position="21"/>
        <end position="558"/>
    </location>
</feature>
<keyword evidence="7" id="KW-1185">Reference proteome</keyword>
<evidence type="ECO:0000313" key="6">
    <source>
        <dbReference type="EMBL" id="MFC5269561.1"/>
    </source>
</evidence>
<evidence type="ECO:0000256" key="4">
    <source>
        <dbReference type="SAM" id="SignalP"/>
    </source>
</evidence>
<evidence type="ECO:0000313" key="7">
    <source>
        <dbReference type="Proteomes" id="UP001596161"/>
    </source>
</evidence>
<gene>
    <name evidence="6" type="ORF">ACFPIB_02995</name>
</gene>
<feature type="domain" description="Secretion system C-terminal sorting" evidence="5">
    <location>
        <begin position="484"/>
        <end position="556"/>
    </location>
</feature>
<evidence type="ECO:0000256" key="1">
    <source>
        <dbReference type="ARBA" id="ARBA00006429"/>
    </source>
</evidence>
<keyword evidence="2" id="KW-0540">Nuclease</keyword>
<dbReference type="EMBL" id="JBHSKT010000002">
    <property type="protein sequence ID" value="MFC5269561.1"/>
    <property type="molecule type" value="Genomic_DNA"/>
</dbReference>
<reference evidence="7" key="1">
    <citation type="journal article" date="2019" name="Int. J. Syst. Evol. Microbiol.">
        <title>The Global Catalogue of Microorganisms (GCM) 10K type strain sequencing project: providing services to taxonomists for standard genome sequencing and annotation.</title>
        <authorList>
            <consortium name="The Broad Institute Genomics Platform"/>
            <consortium name="The Broad Institute Genome Sequencing Center for Infectious Disease"/>
            <person name="Wu L."/>
            <person name="Ma J."/>
        </authorList>
    </citation>
    <scope>NUCLEOTIDE SEQUENCE [LARGE SCALE GENOMIC DNA]</scope>
    <source>
        <strain evidence="7">KACC 12602</strain>
    </source>
</reference>
<protein>
    <submittedName>
        <fullName evidence="6">Endonuclease</fullName>
    </submittedName>
</protein>
<accession>A0ABW0E7L6</accession>
<dbReference type="Proteomes" id="UP001596161">
    <property type="component" value="Unassembled WGS sequence"/>
</dbReference>
<evidence type="ECO:0000256" key="2">
    <source>
        <dbReference type="ARBA" id="ARBA00022722"/>
    </source>
</evidence>
<dbReference type="InterPro" id="IPR013783">
    <property type="entry name" value="Ig-like_fold"/>
</dbReference>
<keyword evidence="3" id="KW-0378">Hydrolase</keyword>
<dbReference type="GO" id="GO:0004519">
    <property type="term" value="F:endonuclease activity"/>
    <property type="evidence" value="ECO:0007669"/>
    <property type="project" value="UniProtKB-KW"/>
</dbReference>
<comment type="caution">
    <text evidence="6">The sequence shown here is derived from an EMBL/GenBank/DDBJ whole genome shotgun (WGS) entry which is preliminary data.</text>
</comment>
<dbReference type="Pfam" id="PF18962">
    <property type="entry name" value="Por_Secre_tail"/>
    <property type="match status" value="1"/>
</dbReference>
<dbReference type="InterPro" id="IPR007346">
    <property type="entry name" value="Endonuclease-I"/>
</dbReference>
<name>A0ABW0E7L6_9BACT</name>
<organism evidence="6 7">
    <name type="scientific">Adhaeribacter terreus</name>
    <dbReference type="NCBI Taxonomy" id="529703"/>
    <lineage>
        <taxon>Bacteria</taxon>
        <taxon>Pseudomonadati</taxon>
        <taxon>Bacteroidota</taxon>
        <taxon>Cytophagia</taxon>
        <taxon>Cytophagales</taxon>
        <taxon>Hymenobacteraceae</taxon>
        <taxon>Adhaeribacter</taxon>
    </lineage>
</organism>
<keyword evidence="6" id="KW-0255">Endonuclease</keyword>
<keyword evidence="4" id="KW-0732">Signal</keyword>
<sequence>MNKFYGGLLAAFFGFSGLQAQTLQTNKTQLAFGNATEIAPATQQITISNPLNYAVNVKNIRFFNIYGEPAFAVSNTFPINIPAGSSQTLTVTFSPLHNIAHNTEMVIETDSHGGDLSVDLIGQGKYSKIYYNNSENKSEEQLKVALKGITSSPYTSFSYNAARDKMFMEYDNWKVNGRGATVNTLECIYTGRKITGYTSRSQAQNAPMNFNTEHTFPQGYFNEASPMVSDMHHLFPSDNPANGSRSNYRFGVATQPYRNDNINTPSHLGANNYYEPRDAQKGATARAMLYFVIRYQDYQSFFAPQEAILKTWNHDFAPTAVDVKRNDDIQVLQKNRNPFVDYPQLAARITNFVTNSVAPDSYEMYHTPIINYGTIPANTTFTYNFVLVNNGNQTMNFSNAMLSKPAILSFATGTNTTFSIAPGEAQIMKVNLKLATTDSISEILTFQTNIPNNTTLNVPIYANKKVTPMPLGAGEEIAKAQFNLYPNPVNEKLIVARGNQFGKNIYAMEIVDALGKTVKHITATGDITTVNVADLKRGVYFLRINSGAETQVKKFIKL</sequence>